<name>A0A4P6KXH4_9BURK</name>
<dbReference type="Proteomes" id="UP000290637">
    <property type="component" value="Chromosome"/>
</dbReference>
<organism evidence="2 3">
    <name type="scientific">Pseudoduganella lutea</name>
    <dbReference type="NCBI Taxonomy" id="321985"/>
    <lineage>
        <taxon>Bacteria</taxon>
        <taxon>Pseudomonadati</taxon>
        <taxon>Pseudomonadota</taxon>
        <taxon>Betaproteobacteria</taxon>
        <taxon>Burkholderiales</taxon>
        <taxon>Oxalobacteraceae</taxon>
        <taxon>Telluria group</taxon>
        <taxon>Pseudoduganella</taxon>
    </lineage>
</organism>
<keyword evidence="1" id="KW-0732">Signal</keyword>
<evidence type="ECO:0000313" key="3">
    <source>
        <dbReference type="Proteomes" id="UP000290637"/>
    </source>
</evidence>
<sequence length="124" mass="12949">MRHRRIALASSLLTTVLAGWLGIAGAAHAQAAELAQMRKGYADMCKQAVAIPAEYGGESDLKGHAKLAPYCDCVAIPWTDRAVKAMNGAAPPSAEQVAMDELATRTSCRKKVGAPPPPAIKPVA</sequence>
<proteinExistence type="predicted"/>
<evidence type="ECO:0000313" key="2">
    <source>
        <dbReference type="EMBL" id="QBE63435.1"/>
    </source>
</evidence>
<dbReference type="RefSeq" id="WP_130186558.1">
    <property type="nucleotide sequence ID" value="NZ_CP035913.1"/>
</dbReference>
<feature type="chain" id="PRO_5020834407" evidence="1">
    <location>
        <begin position="30"/>
        <end position="124"/>
    </location>
</feature>
<gene>
    <name evidence="2" type="ORF">EWM63_11045</name>
</gene>
<dbReference type="OrthoDB" id="8759891at2"/>
<feature type="signal peptide" evidence="1">
    <location>
        <begin position="1"/>
        <end position="29"/>
    </location>
</feature>
<reference evidence="2 3" key="1">
    <citation type="submission" date="2019-02" db="EMBL/GenBank/DDBJ databases">
        <title>Draft Genome Sequences of Six Type Strains of the Genus Massilia.</title>
        <authorList>
            <person name="Miess H."/>
            <person name="Frediansyhah A."/>
            <person name="Gross H."/>
        </authorList>
    </citation>
    <scope>NUCLEOTIDE SEQUENCE [LARGE SCALE GENOMIC DNA]</scope>
    <source>
        <strain evidence="2 3">DSM 17473</strain>
    </source>
</reference>
<dbReference type="AlphaFoldDB" id="A0A4P6KXH4"/>
<accession>A0A4P6KXH4</accession>
<evidence type="ECO:0000256" key="1">
    <source>
        <dbReference type="SAM" id="SignalP"/>
    </source>
</evidence>
<keyword evidence="3" id="KW-1185">Reference proteome</keyword>
<dbReference type="KEGG" id="plue:EWM63_11045"/>
<protein>
    <submittedName>
        <fullName evidence="2">Uncharacterized protein</fullName>
    </submittedName>
</protein>
<dbReference type="EMBL" id="CP035913">
    <property type="protein sequence ID" value="QBE63435.1"/>
    <property type="molecule type" value="Genomic_DNA"/>
</dbReference>